<evidence type="ECO:0000256" key="4">
    <source>
        <dbReference type="ARBA" id="ARBA00023125"/>
    </source>
</evidence>
<feature type="non-terminal residue" evidence="10">
    <location>
        <position position="163"/>
    </location>
</feature>
<feature type="region of interest" description="Disordered" evidence="7">
    <location>
        <begin position="31"/>
        <end position="53"/>
    </location>
</feature>
<dbReference type="PANTHER" id="PTHR47997">
    <property type="entry name" value="MYB DOMAIN PROTEIN 55"/>
    <property type="match status" value="1"/>
</dbReference>
<reference evidence="10 11" key="1">
    <citation type="journal article" date="2013" name="BMC Genomics">
        <title>The miniature genome of a carnivorous plant Genlisea aurea contains a low number of genes and short non-coding sequences.</title>
        <authorList>
            <person name="Leushkin E.V."/>
            <person name="Sutormin R.A."/>
            <person name="Nabieva E.R."/>
            <person name="Penin A.A."/>
            <person name="Kondrashov A.S."/>
            <person name="Logacheva M.D."/>
        </authorList>
    </citation>
    <scope>NUCLEOTIDE SEQUENCE [LARGE SCALE GENOMIC DNA]</scope>
</reference>
<dbReference type="CDD" id="cd00167">
    <property type="entry name" value="SANT"/>
    <property type="match status" value="1"/>
</dbReference>
<sequence>RWAAIACHLPGRTDNDVKNFWNSHLMKRVGIEQSSSSPPTSNSVHHQWEPPVSKPSGGGDYFMRLWNSEVGESFRNINDFESDGVCHSPCSQTSSLTKVESSWYKPEREMDDGDDEPWSKNDPATCSDASKSHCEMDDSSAMLKLLLEFPAGENDMGFLQDDL</sequence>
<evidence type="ECO:0000313" key="11">
    <source>
        <dbReference type="Proteomes" id="UP000015453"/>
    </source>
</evidence>
<evidence type="ECO:0000256" key="7">
    <source>
        <dbReference type="SAM" id="MobiDB-lite"/>
    </source>
</evidence>
<feature type="domain" description="Myb-like" evidence="8">
    <location>
        <begin position="1"/>
        <end position="25"/>
    </location>
</feature>
<keyword evidence="2" id="KW-0677">Repeat</keyword>
<keyword evidence="5" id="KW-0804">Transcription</keyword>
<dbReference type="AlphaFoldDB" id="S8E2M7"/>
<dbReference type="InterPro" id="IPR001005">
    <property type="entry name" value="SANT/Myb"/>
</dbReference>
<evidence type="ECO:0000259" key="9">
    <source>
        <dbReference type="PROSITE" id="PS51294"/>
    </source>
</evidence>
<keyword evidence="3" id="KW-0805">Transcription regulation</keyword>
<keyword evidence="4" id="KW-0238">DNA-binding</keyword>
<protein>
    <submittedName>
        <fullName evidence="10">Uncharacterized protein</fullName>
    </submittedName>
</protein>
<evidence type="ECO:0000256" key="1">
    <source>
        <dbReference type="ARBA" id="ARBA00004123"/>
    </source>
</evidence>
<comment type="subcellular location">
    <subcellularLocation>
        <location evidence="1">Nucleus</location>
    </subcellularLocation>
</comment>
<keyword evidence="11" id="KW-1185">Reference proteome</keyword>
<accession>S8E2M7</accession>
<dbReference type="EMBL" id="AUSU01001908">
    <property type="protein sequence ID" value="EPS69898.1"/>
    <property type="molecule type" value="Genomic_DNA"/>
</dbReference>
<dbReference type="InterPro" id="IPR017930">
    <property type="entry name" value="Myb_dom"/>
</dbReference>
<dbReference type="Gene3D" id="1.10.10.60">
    <property type="entry name" value="Homeodomain-like"/>
    <property type="match status" value="1"/>
</dbReference>
<keyword evidence="6" id="KW-0539">Nucleus</keyword>
<dbReference type="GO" id="GO:0005634">
    <property type="term" value="C:nucleus"/>
    <property type="evidence" value="ECO:0007669"/>
    <property type="project" value="UniProtKB-SubCell"/>
</dbReference>
<organism evidence="10 11">
    <name type="scientific">Genlisea aurea</name>
    <dbReference type="NCBI Taxonomy" id="192259"/>
    <lineage>
        <taxon>Eukaryota</taxon>
        <taxon>Viridiplantae</taxon>
        <taxon>Streptophyta</taxon>
        <taxon>Embryophyta</taxon>
        <taxon>Tracheophyta</taxon>
        <taxon>Spermatophyta</taxon>
        <taxon>Magnoliopsida</taxon>
        <taxon>eudicotyledons</taxon>
        <taxon>Gunneridae</taxon>
        <taxon>Pentapetalae</taxon>
        <taxon>asterids</taxon>
        <taxon>lamiids</taxon>
        <taxon>Lamiales</taxon>
        <taxon>Lentibulariaceae</taxon>
        <taxon>Genlisea</taxon>
    </lineage>
</organism>
<feature type="non-terminal residue" evidence="10">
    <location>
        <position position="1"/>
    </location>
</feature>
<evidence type="ECO:0000256" key="3">
    <source>
        <dbReference type="ARBA" id="ARBA00023015"/>
    </source>
</evidence>
<dbReference type="PANTHER" id="PTHR47997:SF75">
    <property type="entry name" value="MYB DOMAIN PROTEIN 55"/>
    <property type="match status" value="1"/>
</dbReference>
<dbReference type="OrthoDB" id="2143914at2759"/>
<dbReference type="InterPro" id="IPR051953">
    <property type="entry name" value="Plant_SW-associated_TFs"/>
</dbReference>
<dbReference type="GO" id="GO:0003677">
    <property type="term" value="F:DNA binding"/>
    <property type="evidence" value="ECO:0007669"/>
    <property type="project" value="UniProtKB-KW"/>
</dbReference>
<feature type="compositionally biased region" description="Polar residues" evidence="7">
    <location>
        <begin position="89"/>
        <end position="100"/>
    </location>
</feature>
<dbReference type="SUPFAM" id="SSF46689">
    <property type="entry name" value="Homeodomain-like"/>
    <property type="match status" value="1"/>
</dbReference>
<feature type="domain" description="HTH myb-type" evidence="9">
    <location>
        <begin position="1"/>
        <end position="29"/>
    </location>
</feature>
<evidence type="ECO:0000256" key="6">
    <source>
        <dbReference type="ARBA" id="ARBA00023242"/>
    </source>
</evidence>
<dbReference type="PROSITE" id="PS50090">
    <property type="entry name" value="MYB_LIKE"/>
    <property type="match status" value="1"/>
</dbReference>
<proteinExistence type="predicted"/>
<name>S8E2M7_9LAMI</name>
<gene>
    <name evidence="10" type="ORF">M569_04867</name>
</gene>
<dbReference type="Proteomes" id="UP000015453">
    <property type="component" value="Unassembled WGS sequence"/>
</dbReference>
<feature type="compositionally biased region" description="Low complexity" evidence="7">
    <location>
        <begin position="34"/>
        <end position="43"/>
    </location>
</feature>
<dbReference type="InterPro" id="IPR009057">
    <property type="entry name" value="Homeodomain-like_sf"/>
</dbReference>
<comment type="caution">
    <text evidence="10">The sequence shown here is derived from an EMBL/GenBank/DDBJ whole genome shotgun (WGS) entry which is preliminary data.</text>
</comment>
<evidence type="ECO:0000313" key="10">
    <source>
        <dbReference type="EMBL" id="EPS69898.1"/>
    </source>
</evidence>
<dbReference type="PROSITE" id="PS51294">
    <property type="entry name" value="HTH_MYB"/>
    <property type="match status" value="1"/>
</dbReference>
<evidence type="ECO:0000256" key="2">
    <source>
        <dbReference type="ARBA" id="ARBA00022737"/>
    </source>
</evidence>
<feature type="region of interest" description="Disordered" evidence="7">
    <location>
        <begin position="85"/>
        <end position="133"/>
    </location>
</feature>
<evidence type="ECO:0000259" key="8">
    <source>
        <dbReference type="PROSITE" id="PS50090"/>
    </source>
</evidence>
<evidence type="ECO:0000256" key="5">
    <source>
        <dbReference type="ARBA" id="ARBA00023163"/>
    </source>
</evidence>
<dbReference type="Pfam" id="PF00249">
    <property type="entry name" value="Myb_DNA-binding"/>
    <property type="match status" value="1"/>
</dbReference>